<proteinExistence type="predicted"/>
<feature type="domain" description="FecR protein" evidence="2">
    <location>
        <begin position="184"/>
        <end position="280"/>
    </location>
</feature>
<dbReference type="PANTHER" id="PTHR30273:SF2">
    <property type="entry name" value="PROTEIN FECR"/>
    <property type="match status" value="1"/>
</dbReference>
<dbReference type="Gene3D" id="3.55.50.30">
    <property type="match status" value="1"/>
</dbReference>
<keyword evidence="1" id="KW-1133">Transmembrane helix</keyword>
<evidence type="ECO:0000256" key="1">
    <source>
        <dbReference type="SAM" id="Phobius"/>
    </source>
</evidence>
<dbReference type="EMBL" id="JAMFLZ010000008">
    <property type="protein sequence ID" value="MCL6296368.1"/>
    <property type="molecule type" value="Genomic_DNA"/>
</dbReference>
<evidence type="ECO:0000259" key="3">
    <source>
        <dbReference type="Pfam" id="PF16344"/>
    </source>
</evidence>
<evidence type="ECO:0000259" key="2">
    <source>
        <dbReference type="Pfam" id="PF04773"/>
    </source>
</evidence>
<dbReference type="InterPro" id="IPR006860">
    <property type="entry name" value="FecR"/>
</dbReference>
<reference evidence="4" key="1">
    <citation type="submission" date="2022-05" db="EMBL/GenBank/DDBJ databases">
        <authorList>
            <person name="Park J.-S."/>
        </authorList>
    </citation>
    <scope>NUCLEOTIDE SEQUENCE</scope>
    <source>
        <strain evidence="4">2012CJ34-3</strain>
    </source>
</reference>
<keyword evidence="1" id="KW-0812">Transmembrane</keyword>
<dbReference type="PANTHER" id="PTHR30273">
    <property type="entry name" value="PERIPLASMIC SIGNAL SENSOR AND SIGMA FACTOR ACTIVATOR FECR-RELATED"/>
    <property type="match status" value="1"/>
</dbReference>
<dbReference type="InterPro" id="IPR012373">
    <property type="entry name" value="Ferrdict_sens_TM"/>
</dbReference>
<feature type="domain" description="Protein FecR C-terminal" evidence="3">
    <location>
        <begin position="330"/>
        <end position="398"/>
    </location>
</feature>
<organism evidence="4 5">
    <name type="scientific">Jejuia spongiicola</name>
    <dbReference type="NCBI Taxonomy" id="2942207"/>
    <lineage>
        <taxon>Bacteria</taxon>
        <taxon>Pseudomonadati</taxon>
        <taxon>Bacteroidota</taxon>
        <taxon>Flavobacteriia</taxon>
        <taxon>Flavobacteriales</taxon>
        <taxon>Flavobacteriaceae</taxon>
        <taxon>Jejuia</taxon>
    </lineage>
</organism>
<evidence type="ECO:0000313" key="5">
    <source>
        <dbReference type="Proteomes" id="UP001165381"/>
    </source>
</evidence>
<comment type="caution">
    <text evidence="4">The sequence shown here is derived from an EMBL/GenBank/DDBJ whole genome shotgun (WGS) entry which is preliminary data.</text>
</comment>
<keyword evidence="5" id="KW-1185">Reference proteome</keyword>
<dbReference type="InterPro" id="IPR032508">
    <property type="entry name" value="FecR_C"/>
</dbReference>
<gene>
    <name evidence="4" type="ORF">M3P09_15255</name>
</gene>
<dbReference type="RefSeq" id="WP_249973800.1">
    <property type="nucleotide sequence ID" value="NZ_JAMFLZ010000008.1"/>
</dbReference>
<protein>
    <submittedName>
        <fullName evidence="4">FecR domain-containing protein</fullName>
    </submittedName>
</protein>
<dbReference type="Proteomes" id="UP001165381">
    <property type="component" value="Unassembled WGS sequence"/>
</dbReference>
<dbReference type="Pfam" id="PF04773">
    <property type="entry name" value="FecR"/>
    <property type="match status" value="1"/>
</dbReference>
<keyword evidence="1" id="KW-0472">Membrane</keyword>
<feature type="transmembrane region" description="Helical" evidence="1">
    <location>
        <begin position="101"/>
        <end position="118"/>
    </location>
</feature>
<evidence type="ECO:0000313" key="4">
    <source>
        <dbReference type="EMBL" id="MCL6296368.1"/>
    </source>
</evidence>
<sequence>MDTTKYIEGLFQKFIEGSLTKEEFITLMEFVRNPESESEVKELLDDLLESTTTYQELINKTSNSESKLLFNQIITQIDYKDQTGKKNNYFPIVKHIKHSNFFKIAASIALAFCLFYVYQINFIEIEETITNDVTLTLDNGEVEIISDDGDKKIKDKTGAIIGSQSGSQITYSNDIINEELVYNTLTVPNGKRFDLVLSDGTNVKLNAGTSLKYPVKFLKGKNRQVFLEGEAYFDVARDNAHAFIVTANDLNVEVLGTEFNMSFYPEDYNISTVLIEGSVKLYEKGKTNVGVNESTMLLPNYLASWNKANREISVKEVDTQIYTAWKDGMLIFRKASYRNIRKKLERHFDIIIDNQYSFLDDQIYTASFDKDETIENILDAFKGDTYFNYRRTNNLITITN</sequence>
<name>A0ABT0QHB0_9FLAO</name>
<dbReference type="Pfam" id="PF16344">
    <property type="entry name" value="FecR_C"/>
    <property type="match status" value="1"/>
</dbReference>
<dbReference type="Gene3D" id="2.60.120.1440">
    <property type="match status" value="1"/>
</dbReference>
<accession>A0ABT0QHB0</accession>